<evidence type="ECO:0000259" key="19">
    <source>
        <dbReference type="Pfam" id="PF13807"/>
    </source>
</evidence>
<evidence type="ECO:0000256" key="11">
    <source>
        <dbReference type="ARBA" id="ARBA00022840"/>
    </source>
</evidence>
<evidence type="ECO:0000256" key="14">
    <source>
        <dbReference type="ARBA" id="ARBA00023137"/>
    </source>
</evidence>
<evidence type="ECO:0000256" key="15">
    <source>
        <dbReference type="ARBA" id="ARBA00051245"/>
    </source>
</evidence>
<comment type="similarity">
    <text evidence="3">Belongs to the etk/wzc family.</text>
</comment>
<evidence type="ECO:0000256" key="2">
    <source>
        <dbReference type="ARBA" id="ARBA00007316"/>
    </source>
</evidence>
<keyword evidence="13 16" id="KW-0472">Membrane</keyword>
<keyword evidence="10" id="KW-0418">Kinase</keyword>
<keyword evidence="11" id="KW-0067">ATP-binding</keyword>
<reference evidence="20 21" key="1">
    <citation type="submission" date="2020-03" db="EMBL/GenBank/DDBJ databases">
        <title>Genomic Encyclopedia of Type Strains, Phase IV (KMG-IV): sequencing the most valuable type-strain genomes for metagenomic binning, comparative biology and taxonomic classification.</title>
        <authorList>
            <person name="Goeker M."/>
        </authorList>
    </citation>
    <scope>NUCLEOTIDE SEQUENCE [LARGE SCALE GENOMIC DNA]</scope>
    <source>
        <strain evidence="20 21">DSM 101599</strain>
    </source>
</reference>
<dbReference type="PANTHER" id="PTHR32309">
    <property type="entry name" value="TYROSINE-PROTEIN KINASE"/>
    <property type="match status" value="1"/>
</dbReference>
<comment type="caution">
    <text evidence="20">The sequence shown here is derived from an EMBL/GenBank/DDBJ whole genome shotgun (WGS) entry which is preliminary data.</text>
</comment>
<proteinExistence type="inferred from homology"/>
<keyword evidence="6" id="KW-0997">Cell inner membrane</keyword>
<comment type="catalytic activity">
    <reaction evidence="15">
        <text>L-tyrosyl-[protein] + ATP = O-phospho-L-tyrosyl-[protein] + ADP + H(+)</text>
        <dbReference type="Rhea" id="RHEA:10596"/>
        <dbReference type="Rhea" id="RHEA-COMP:10136"/>
        <dbReference type="Rhea" id="RHEA-COMP:20101"/>
        <dbReference type="ChEBI" id="CHEBI:15378"/>
        <dbReference type="ChEBI" id="CHEBI:30616"/>
        <dbReference type="ChEBI" id="CHEBI:46858"/>
        <dbReference type="ChEBI" id="CHEBI:61978"/>
        <dbReference type="ChEBI" id="CHEBI:456216"/>
        <dbReference type="EC" id="2.7.10.2"/>
    </reaction>
</comment>
<keyword evidence="7" id="KW-0808">Transferase</keyword>
<evidence type="ECO:0000256" key="16">
    <source>
        <dbReference type="SAM" id="Phobius"/>
    </source>
</evidence>
<keyword evidence="12 16" id="KW-1133">Transmembrane helix</keyword>
<dbReference type="EMBL" id="JAASQL010000001">
    <property type="protein sequence ID" value="NIJ44325.1"/>
    <property type="molecule type" value="Genomic_DNA"/>
</dbReference>
<feature type="domain" description="Polysaccharide chain length determinant N-terminal" evidence="17">
    <location>
        <begin position="28"/>
        <end position="108"/>
    </location>
</feature>
<evidence type="ECO:0000313" key="21">
    <source>
        <dbReference type="Proteomes" id="UP000745859"/>
    </source>
</evidence>
<evidence type="ECO:0000256" key="6">
    <source>
        <dbReference type="ARBA" id="ARBA00022519"/>
    </source>
</evidence>
<dbReference type="Gene3D" id="3.40.50.300">
    <property type="entry name" value="P-loop containing nucleotide triphosphate hydrolases"/>
    <property type="match status" value="1"/>
</dbReference>
<dbReference type="InterPro" id="IPR027417">
    <property type="entry name" value="P-loop_NTPase"/>
</dbReference>
<protein>
    <recommendedName>
        <fullName evidence="4">non-specific protein-tyrosine kinase</fullName>
        <ecNumber evidence="4">2.7.10.2</ecNumber>
    </recommendedName>
</protein>
<evidence type="ECO:0000256" key="10">
    <source>
        <dbReference type="ARBA" id="ARBA00022777"/>
    </source>
</evidence>
<gene>
    <name evidence="20" type="ORF">FHR24_000764</name>
</gene>
<evidence type="ECO:0000256" key="9">
    <source>
        <dbReference type="ARBA" id="ARBA00022741"/>
    </source>
</evidence>
<dbReference type="CDD" id="cd05387">
    <property type="entry name" value="BY-kinase"/>
    <property type="match status" value="1"/>
</dbReference>
<evidence type="ECO:0000256" key="4">
    <source>
        <dbReference type="ARBA" id="ARBA00011903"/>
    </source>
</evidence>
<evidence type="ECO:0000256" key="12">
    <source>
        <dbReference type="ARBA" id="ARBA00022989"/>
    </source>
</evidence>
<dbReference type="PANTHER" id="PTHR32309:SF13">
    <property type="entry name" value="FERRIC ENTEROBACTIN TRANSPORT PROTEIN FEPE"/>
    <property type="match status" value="1"/>
</dbReference>
<dbReference type="InterPro" id="IPR032807">
    <property type="entry name" value="GNVR"/>
</dbReference>
<accession>A0ABX0U650</accession>
<dbReference type="SUPFAM" id="SSF52540">
    <property type="entry name" value="P-loop containing nucleoside triphosphate hydrolases"/>
    <property type="match status" value="1"/>
</dbReference>
<dbReference type="InterPro" id="IPR050445">
    <property type="entry name" value="Bact_polysacc_biosynth/exp"/>
</dbReference>
<evidence type="ECO:0000256" key="5">
    <source>
        <dbReference type="ARBA" id="ARBA00022475"/>
    </source>
</evidence>
<evidence type="ECO:0000256" key="8">
    <source>
        <dbReference type="ARBA" id="ARBA00022692"/>
    </source>
</evidence>
<dbReference type="NCBIfam" id="TIGR01007">
    <property type="entry name" value="eps_fam"/>
    <property type="match status" value="1"/>
</dbReference>
<feature type="transmembrane region" description="Helical" evidence="16">
    <location>
        <begin position="495"/>
        <end position="515"/>
    </location>
</feature>
<evidence type="ECO:0000259" key="17">
    <source>
        <dbReference type="Pfam" id="PF02706"/>
    </source>
</evidence>
<organism evidence="20 21">
    <name type="scientific">Wenyingzhuangia heitensis</name>
    <dbReference type="NCBI Taxonomy" id="1487859"/>
    <lineage>
        <taxon>Bacteria</taxon>
        <taxon>Pseudomonadati</taxon>
        <taxon>Bacteroidota</taxon>
        <taxon>Flavobacteriia</taxon>
        <taxon>Flavobacteriales</taxon>
        <taxon>Flavobacteriaceae</taxon>
        <taxon>Wenyingzhuangia</taxon>
    </lineage>
</organism>
<dbReference type="InterPro" id="IPR005702">
    <property type="entry name" value="Wzc-like_C"/>
</dbReference>
<dbReference type="Pfam" id="PF13614">
    <property type="entry name" value="AAA_31"/>
    <property type="match status" value="1"/>
</dbReference>
<keyword evidence="14" id="KW-0829">Tyrosine-protein kinase</keyword>
<evidence type="ECO:0000256" key="13">
    <source>
        <dbReference type="ARBA" id="ARBA00023136"/>
    </source>
</evidence>
<comment type="subcellular location">
    <subcellularLocation>
        <location evidence="1">Cell inner membrane</location>
        <topology evidence="1">Multi-pass membrane protein</topology>
    </subcellularLocation>
</comment>
<keyword evidence="9" id="KW-0547">Nucleotide-binding</keyword>
<keyword evidence="8 16" id="KW-0812">Transmembrane</keyword>
<name>A0ABX0U650_9FLAO</name>
<keyword evidence="5" id="KW-1003">Cell membrane</keyword>
<feature type="transmembrane region" description="Helical" evidence="16">
    <location>
        <begin position="29"/>
        <end position="47"/>
    </location>
</feature>
<dbReference type="Pfam" id="PF02706">
    <property type="entry name" value="Wzz"/>
    <property type="match status" value="1"/>
</dbReference>
<dbReference type="InterPro" id="IPR025669">
    <property type="entry name" value="AAA_dom"/>
</dbReference>
<evidence type="ECO:0000256" key="7">
    <source>
        <dbReference type="ARBA" id="ARBA00022679"/>
    </source>
</evidence>
<evidence type="ECO:0000313" key="20">
    <source>
        <dbReference type="EMBL" id="NIJ44325.1"/>
    </source>
</evidence>
<dbReference type="RefSeq" id="WP_167184114.1">
    <property type="nucleotide sequence ID" value="NZ_JAASQL010000001.1"/>
</dbReference>
<evidence type="ECO:0000259" key="18">
    <source>
        <dbReference type="Pfam" id="PF13614"/>
    </source>
</evidence>
<dbReference type="Pfam" id="PF13807">
    <property type="entry name" value="GNVR"/>
    <property type="match status" value="1"/>
</dbReference>
<comment type="similarity">
    <text evidence="2">Belongs to the CpsD/CapB family.</text>
</comment>
<sequence>MENNLGNNYAKQGESINIRAEIEKYLIHWKWFLLSVCICVGLAVFYAKSKVNIYKTNTSVLVKEEGGASELQAFQDLASLGGGVKNNVSDEVEVLKSRTLANAYVRKLELNFTMYQQRGLKNVELFNNRPLSLRVLSDKEIFYQLDTIVELTIINDKEFEYKIEGGDEFTRLGFGEKMNIGDYEFLLVPTFQKYSDKNNNFYQVVFENSNYIVDKFQKKVSVVEMDNANIITVEIEYPIKDKAELVLNTMIDLYNQMSIEDKNLVGQKTDDFITKRLQVIKSELDEVDKMEEVYKSEKQITDIGVQSKVFVDAKSENELEVFSKETELRMVEFMLEDIEKSKEDFQLLPTNIGVKDNLSLNASVAKYNDLLLERNRLLRNSSSSNPVVQNLNSELLNSRQNITASLKNIKKQLEITIASLSTVERKFEERISSLPKQAREYRTILRRQSIIANLYSYLLQKKEENEISMAVTLSNAKVIDRAYSTINPVAPKKPIIALVGLILGLIIPFGVIYISDLLDTKFHTKGDLKGVVSVPLLGDIPFDNTEEKVVIKKGSRTSTAEAFRLLRTNLDFMLTPVESKSKIIFVTSTISGEGKTFVSVNTAASLALTGKKVLLMGMDLRAPKITQYLGLPNRNGVTNYIIDKEAVLSEMLIKLPGFDNLDLLSSGVVPPNPAELLLSTKIAEMFTELKKMYDYVIVDTAPVNLVTDTLMLSKHADMFLYVSRANYLDKRMLEVPERLYQEKRLPNMAILINGLDHSRGYGYGYGGYGYPAEESHKNFFQKIFKK</sequence>
<feature type="domain" description="AAA" evidence="18">
    <location>
        <begin position="582"/>
        <end position="712"/>
    </location>
</feature>
<dbReference type="EC" id="2.7.10.2" evidence="4"/>
<dbReference type="Proteomes" id="UP000745859">
    <property type="component" value="Unassembled WGS sequence"/>
</dbReference>
<feature type="domain" description="Tyrosine-protein kinase G-rich" evidence="19">
    <location>
        <begin position="452"/>
        <end position="513"/>
    </location>
</feature>
<dbReference type="InterPro" id="IPR003856">
    <property type="entry name" value="LPS_length_determ_N"/>
</dbReference>
<evidence type="ECO:0000256" key="1">
    <source>
        <dbReference type="ARBA" id="ARBA00004429"/>
    </source>
</evidence>
<evidence type="ECO:0000256" key="3">
    <source>
        <dbReference type="ARBA" id="ARBA00008883"/>
    </source>
</evidence>
<keyword evidence="21" id="KW-1185">Reference proteome</keyword>